<dbReference type="AlphaFoldDB" id="A0A1X7S7F3"/>
<keyword evidence="2" id="KW-1185">Reference proteome</keyword>
<sequence length="76" mass="8828">MARNSRSLSYAANLRSCLRGDGDEVLPPPRKLLSQNINIAIMDFTKPMTDEEFAKDLDGYRQQLAELKRFRGRERR</sequence>
<accession>A0A1X7S7F3</accession>
<dbReference type="Proteomes" id="UP000215127">
    <property type="component" value="Chromosome 12"/>
</dbReference>
<proteinExistence type="predicted"/>
<dbReference type="EMBL" id="LT853703">
    <property type="protein sequence ID" value="SMQ55555.1"/>
    <property type="molecule type" value="Genomic_DNA"/>
</dbReference>
<reference evidence="1 2" key="1">
    <citation type="submission" date="2016-06" db="EMBL/GenBank/DDBJ databases">
        <authorList>
            <person name="Kjaerup R.B."/>
            <person name="Dalgaard T.S."/>
            <person name="Juul-Madsen H.R."/>
        </authorList>
    </citation>
    <scope>NUCLEOTIDE SEQUENCE [LARGE SCALE GENOMIC DNA]</scope>
</reference>
<evidence type="ECO:0000313" key="2">
    <source>
        <dbReference type="Proteomes" id="UP000215127"/>
    </source>
</evidence>
<organism evidence="1 2">
    <name type="scientific">Zymoseptoria tritici (strain ST99CH_3D7)</name>
    <dbReference type="NCBI Taxonomy" id="1276538"/>
    <lineage>
        <taxon>Eukaryota</taxon>
        <taxon>Fungi</taxon>
        <taxon>Dikarya</taxon>
        <taxon>Ascomycota</taxon>
        <taxon>Pezizomycotina</taxon>
        <taxon>Dothideomycetes</taxon>
        <taxon>Dothideomycetidae</taxon>
        <taxon>Mycosphaerellales</taxon>
        <taxon>Mycosphaerellaceae</taxon>
        <taxon>Zymoseptoria</taxon>
    </lineage>
</organism>
<name>A0A1X7S7F3_ZYMT9</name>
<gene>
    <name evidence="1" type="ORF">ZT3D7_G10710</name>
</gene>
<protein>
    <submittedName>
        <fullName evidence="1">Uncharacterized protein</fullName>
    </submittedName>
</protein>
<evidence type="ECO:0000313" key="1">
    <source>
        <dbReference type="EMBL" id="SMQ55555.1"/>
    </source>
</evidence>